<gene>
    <name evidence="2" type="ORF">KUDE01_008505</name>
</gene>
<sequence>VLLGINPETGSKAKKKRGVINPHGPLLGHGPLSEGLSGWIEGLEAGGLAEAWGLMVVDVA</sequence>
<feature type="non-terminal residue" evidence="2">
    <location>
        <position position="1"/>
    </location>
</feature>
<evidence type="ECO:0000313" key="3">
    <source>
        <dbReference type="Proteomes" id="UP001228049"/>
    </source>
</evidence>
<keyword evidence="3" id="KW-1185">Reference proteome</keyword>
<dbReference type="EMBL" id="JASDAP010000001">
    <property type="protein sequence ID" value="KAK1906103.1"/>
    <property type="molecule type" value="Genomic_DNA"/>
</dbReference>
<comment type="caution">
    <text evidence="2">The sequence shown here is derived from an EMBL/GenBank/DDBJ whole genome shotgun (WGS) entry which is preliminary data.</text>
</comment>
<accession>A0AAD9CQT3</accession>
<organism evidence="2 3">
    <name type="scientific">Dissostichus eleginoides</name>
    <name type="common">Patagonian toothfish</name>
    <name type="synonym">Dissostichus amissus</name>
    <dbReference type="NCBI Taxonomy" id="100907"/>
    <lineage>
        <taxon>Eukaryota</taxon>
        <taxon>Metazoa</taxon>
        <taxon>Chordata</taxon>
        <taxon>Craniata</taxon>
        <taxon>Vertebrata</taxon>
        <taxon>Euteleostomi</taxon>
        <taxon>Actinopterygii</taxon>
        <taxon>Neopterygii</taxon>
        <taxon>Teleostei</taxon>
        <taxon>Neoteleostei</taxon>
        <taxon>Acanthomorphata</taxon>
        <taxon>Eupercaria</taxon>
        <taxon>Perciformes</taxon>
        <taxon>Notothenioidei</taxon>
        <taxon>Nototheniidae</taxon>
        <taxon>Dissostichus</taxon>
    </lineage>
</organism>
<evidence type="ECO:0000256" key="1">
    <source>
        <dbReference type="SAM" id="MobiDB-lite"/>
    </source>
</evidence>
<dbReference type="Proteomes" id="UP001228049">
    <property type="component" value="Unassembled WGS sequence"/>
</dbReference>
<dbReference type="AlphaFoldDB" id="A0AAD9CQT3"/>
<evidence type="ECO:0000313" key="2">
    <source>
        <dbReference type="EMBL" id="KAK1906103.1"/>
    </source>
</evidence>
<proteinExistence type="predicted"/>
<reference evidence="2" key="1">
    <citation type="submission" date="2023-04" db="EMBL/GenBank/DDBJ databases">
        <title>Chromosome-level genome of Chaenocephalus aceratus.</title>
        <authorList>
            <person name="Park H."/>
        </authorList>
    </citation>
    <scope>NUCLEOTIDE SEQUENCE</scope>
    <source>
        <strain evidence="2">DE</strain>
        <tissue evidence="2">Muscle</tissue>
    </source>
</reference>
<feature type="region of interest" description="Disordered" evidence="1">
    <location>
        <begin position="1"/>
        <end position="24"/>
    </location>
</feature>
<feature type="non-terminal residue" evidence="2">
    <location>
        <position position="60"/>
    </location>
</feature>
<name>A0AAD9CQT3_DISEL</name>
<protein>
    <submittedName>
        <fullName evidence="2">Uncharacterized protein</fullName>
    </submittedName>
</protein>